<feature type="transmembrane region" description="Helical" evidence="1">
    <location>
        <begin position="206"/>
        <end position="224"/>
    </location>
</feature>
<sequence>MEKGEFEVRRSWYVMFRIYKTLIAQSLEENMTYRTTTVLTIIFGIAFYAISIVAGGVYFSFAKTIYGWQFIDYLNLITTANLISYMYQLFFVVSHEELTETILQGNLDYSLLRPINSYWFHAFYRLDFPSTITVLLTVLVESMILWSRQPTIQQLILYILSVLLGVLFVFDINQIFVTATFWFDGLTSLTGIPEDIMNASARPSKIYPSLVRMIFLWFVPSLAVTNLPVEIIQRNYSWGSFLWVVAIDLLLLRLSYIEWQHGLRHYVSAD</sequence>
<keyword evidence="3" id="KW-1185">Reference proteome</keyword>
<feature type="transmembrane region" description="Helical" evidence="1">
    <location>
        <begin position="155"/>
        <end position="183"/>
    </location>
</feature>
<organism evidence="2 3">
    <name type="scientific">Lentilactobacillus farraginis DSM 18382 = JCM 14108</name>
    <dbReference type="NCBI Taxonomy" id="1423743"/>
    <lineage>
        <taxon>Bacteria</taxon>
        <taxon>Bacillati</taxon>
        <taxon>Bacillota</taxon>
        <taxon>Bacilli</taxon>
        <taxon>Lactobacillales</taxon>
        <taxon>Lactobacillaceae</taxon>
        <taxon>Lentilactobacillus</taxon>
    </lineage>
</organism>
<dbReference type="Proteomes" id="UP000051966">
    <property type="component" value="Unassembled WGS sequence"/>
</dbReference>
<dbReference type="PATRIC" id="fig|1423743.5.peg.1552"/>
<feature type="transmembrane region" description="Helical" evidence="1">
    <location>
        <begin position="236"/>
        <end position="256"/>
    </location>
</feature>
<dbReference type="PANTHER" id="PTHR36833:SF2">
    <property type="entry name" value="SLR0610 PROTEIN"/>
    <property type="match status" value="1"/>
</dbReference>
<dbReference type="Pfam" id="PF06182">
    <property type="entry name" value="ABC2_membrane_6"/>
    <property type="match status" value="1"/>
</dbReference>
<gene>
    <name evidence="2" type="ORF">FD41_GL001497</name>
</gene>
<feature type="transmembrane region" description="Helical" evidence="1">
    <location>
        <begin position="73"/>
        <end position="93"/>
    </location>
</feature>
<reference evidence="2 3" key="1">
    <citation type="journal article" date="2015" name="Genome Announc.">
        <title>Expanding the biotechnology potential of lactobacilli through comparative genomics of 213 strains and associated genera.</title>
        <authorList>
            <person name="Sun Z."/>
            <person name="Harris H.M."/>
            <person name="McCann A."/>
            <person name="Guo C."/>
            <person name="Argimon S."/>
            <person name="Zhang W."/>
            <person name="Yang X."/>
            <person name="Jeffery I.B."/>
            <person name="Cooney J.C."/>
            <person name="Kagawa T.F."/>
            <person name="Liu W."/>
            <person name="Song Y."/>
            <person name="Salvetti E."/>
            <person name="Wrobel A."/>
            <person name="Rasinkangas P."/>
            <person name="Parkhill J."/>
            <person name="Rea M.C."/>
            <person name="O'Sullivan O."/>
            <person name="Ritari J."/>
            <person name="Douillard F.P."/>
            <person name="Paul Ross R."/>
            <person name="Yang R."/>
            <person name="Briner A.E."/>
            <person name="Felis G.E."/>
            <person name="de Vos W.M."/>
            <person name="Barrangou R."/>
            <person name="Klaenhammer T.R."/>
            <person name="Caufield P.W."/>
            <person name="Cui Y."/>
            <person name="Zhang H."/>
            <person name="O'Toole P.W."/>
        </authorList>
    </citation>
    <scope>NUCLEOTIDE SEQUENCE [LARGE SCALE GENOMIC DNA]</scope>
    <source>
        <strain evidence="2 3">DSM 18382</strain>
    </source>
</reference>
<proteinExistence type="predicted"/>
<dbReference type="EMBL" id="AZFY01000148">
    <property type="protein sequence ID" value="KRM01788.1"/>
    <property type="molecule type" value="Genomic_DNA"/>
</dbReference>
<dbReference type="InterPro" id="IPR010390">
    <property type="entry name" value="ABC-2_transporter-like"/>
</dbReference>
<feature type="transmembrane region" description="Helical" evidence="1">
    <location>
        <begin position="38"/>
        <end position="61"/>
    </location>
</feature>
<dbReference type="AlphaFoldDB" id="A0A0R1VIP3"/>
<name>A0A0R1VIP3_9LACO</name>
<keyword evidence="1" id="KW-0812">Transmembrane</keyword>
<keyword evidence="1" id="KW-0472">Membrane</keyword>
<evidence type="ECO:0000256" key="1">
    <source>
        <dbReference type="SAM" id="Phobius"/>
    </source>
</evidence>
<keyword evidence="1" id="KW-1133">Transmembrane helix</keyword>
<comment type="caution">
    <text evidence="2">The sequence shown here is derived from an EMBL/GenBank/DDBJ whole genome shotgun (WGS) entry which is preliminary data.</text>
</comment>
<accession>A0A0R1VIP3</accession>
<dbReference type="PANTHER" id="PTHR36833">
    <property type="entry name" value="SLR0610 PROTEIN-RELATED"/>
    <property type="match status" value="1"/>
</dbReference>
<evidence type="ECO:0000313" key="3">
    <source>
        <dbReference type="Proteomes" id="UP000051966"/>
    </source>
</evidence>
<evidence type="ECO:0000313" key="2">
    <source>
        <dbReference type="EMBL" id="KRM01788.1"/>
    </source>
</evidence>
<protein>
    <submittedName>
        <fullName evidence="2">Membrane protein</fullName>
    </submittedName>
</protein>